<evidence type="ECO:0000256" key="3">
    <source>
        <dbReference type="PROSITE-ProRule" id="PRU10007"/>
    </source>
</evidence>
<proteinExistence type="inferred from homology"/>
<keyword evidence="2 4" id="KW-0560">Oxidoreductase</keyword>
<evidence type="ECO:0000313" key="7">
    <source>
        <dbReference type="Proteomes" id="UP000196581"/>
    </source>
</evidence>
<evidence type="ECO:0000313" key="6">
    <source>
        <dbReference type="EMBL" id="SLM95547.1"/>
    </source>
</evidence>
<evidence type="ECO:0000256" key="2">
    <source>
        <dbReference type="ARBA" id="ARBA00023002"/>
    </source>
</evidence>
<dbReference type="Gene3D" id="3.40.605.10">
    <property type="entry name" value="Aldehyde Dehydrogenase, Chain A, domain 1"/>
    <property type="match status" value="1"/>
</dbReference>
<dbReference type="InterPro" id="IPR029510">
    <property type="entry name" value="Ald_DH_CS_GLU"/>
</dbReference>
<dbReference type="FunFam" id="3.40.605.10:FF:000005">
    <property type="entry name" value="Succinate-semialdehyde dehydrogenase I"/>
    <property type="match status" value="1"/>
</dbReference>
<feature type="active site" evidence="3">
    <location>
        <position position="257"/>
    </location>
</feature>
<dbReference type="Gene3D" id="3.40.309.10">
    <property type="entry name" value="Aldehyde Dehydrogenase, Chain A, domain 2"/>
    <property type="match status" value="1"/>
</dbReference>
<dbReference type="InterPro" id="IPR016163">
    <property type="entry name" value="Ald_DH_C"/>
</dbReference>
<keyword evidence="7" id="KW-1185">Reference proteome</keyword>
<dbReference type="AlphaFoldDB" id="A0A1X6XAH9"/>
<dbReference type="InterPro" id="IPR050740">
    <property type="entry name" value="Aldehyde_DH_Superfamily"/>
</dbReference>
<dbReference type="EMBL" id="FWFF01000005">
    <property type="protein sequence ID" value="SLM95547.1"/>
    <property type="molecule type" value="Genomic_DNA"/>
</dbReference>
<dbReference type="PANTHER" id="PTHR43353">
    <property type="entry name" value="SUCCINATE-SEMIALDEHYDE DEHYDROGENASE, MITOCHONDRIAL"/>
    <property type="match status" value="1"/>
</dbReference>
<organism evidence="6 7">
    <name type="scientific">Brevibacterium yomogidense</name>
    <dbReference type="NCBI Taxonomy" id="946573"/>
    <lineage>
        <taxon>Bacteria</taxon>
        <taxon>Bacillati</taxon>
        <taxon>Actinomycetota</taxon>
        <taxon>Actinomycetes</taxon>
        <taxon>Micrococcales</taxon>
        <taxon>Brevibacteriaceae</taxon>
        <taxon>Brevibacterium</taxon>
    </lineage>
</organism>
<dbReference type="Proteomes" id="UP000196581">
    <property type="component" value="Unassembled WGS sequence"/>
</dbReference>
<name>A0A1X6XAH9_9MICO</name>
<protein>
    <submittedName>
        <fullName evidence="6">Succinate-semialdehyde dehydrogenase [NAD(P)+]</fullName>
        <ecNumber evidence="6">1.2.1.16</ecNumber>
    </submittedName>
</protein>
<dbReference type="FunFam" id="3.40.605.10:FF:000026">
    <property type="entry name" value="Aldehyde dehydrogenase, putative"/>
    <property type="match status" value="1"/>
</dbReference>
<dbReference type="PANTHER" id="PTHR43353:SF5">
    <property type="entry name" value="SUCCINATE-SEMIALDEHYDE DEHYDROGENASE, MITOCHONDRIAL"/>
    <property type="match status" value="1"/>
</dbReference>
<dbReference type="InterPro" id="IPR016161">
    <property type="entry name" value="Ald_DH/histidinol_DH"/>
</dbReference>
<evidence type="ECO:0000256" key="4">
    <source>
        <dbReference type="RuleBase" id="RU003345"/>
    </source>
</evidence>
<sequence length="488" mass="51830">MDLTPIIEKLKTGLFINGQWRDAEGGRTLEVRNPANGSVITTIADASEADALDAINAARDAQAGWAATAPRERAEILRRAFDLLHERADDIAAIMTAEMGKPLAESKGEVAYGAEFFRWFSEEAVRVSGDFVQSTDGKNRLMISKEPVGPCVLITPWNFPLAMGTRKIGPAIAAGCTMVLKPAQLTPLTSFMLVEALRDAGLPDGVLNVVTSSSARRVVTPWMESGIARKISFTGSTEVGVNLMKQAAESVMKTSMELGGNAPFLVMDDADIDAAVEGAVLAKMRNNGEACTAANRLYVQKPVAEEFSRKLAERIGSMKVGDGLVDGTQVGPLVDQDQLDKVAELVDQAVGAGATVLTGGKKVEGDGFFFAPTVLTDIPEDATLRVEEIFGPVAPIVTFETDDEAIELANGTEYGLAAYLFSTDLQRSLDLSERIEAGMIGLNTGLVSNPAAPFGGVKHSGLGREGGTSGIDEYLETKYVAVPRTNAK</sequence>
<dbReference type="Pfam" id="PF00171">
    <property type="entry name" value="Aldedh"/>
    <property type="match status" value="1"/>
</dbReference>
<reference evidence="7" key="1">
    <citation type="submission" date="2017-02" db="EMBL/GenBank/DDBJ databases">
        <authorList>
            <person name="Dridi B."/>
        </authorList>
    </citation>
    <scope>NUCLEOTIDE SEQUENCE [LARGE SCALE GENOMIC DNA]</scope>
    <source>
        <strain evidence="7">B Co 03.10</strain>
    </source>
</reference>
<feature type="domain" description="Aldehyde dehydrogenase" evidence="5">
    <location>
        <begin position="20"/>
        <end position="480"/>
    </location>
</feature>
<dbReference type="CDD" id="cd07103">
    <property type="entry name" value="ALDH_F5_SSADH_GabD"/>
    <property type="match status" value="1"/>
</dbReference>
<accession>A0A1X6XAH9</accession>
<dbReference type="InterPro" id="IPR016162">
    <property type="entry name" value="Ald_DH_N"/>
</dbReference>
<dbReference type="PROSITE" id="PS00687">
    <property type="entry name" value="ALDEHYDE_DEHYDR_GLU"/>
    <property type="match status" value="1"/>
</dbReference>
<comment type="similarity">
    <text evidence="1 4">Belongs to the aldehyde dehydrogenase family.</text>
</comment>
<dbReference type="GO" id="GO:0009450">
    <property type="term" value="P:gamma-aminobutyric acid catabolic process"/>
    <property type="evidence" value="ECO:0007669"/>
    <property type="project" value="TreeGrafter"/>
</dbReference>
<gene>
    <name evidence="6" type="ORF">FM105_04930</name>
</gene>
<dbReference type="FunFam" id="3.40.309.10:FF:000004">
    <property type="entry name" value="Succinate-semialdehyde dehydrogenase I"/>
    <property type="match status" value="1"/>
</dbReference>
<dbReference type="SUPFAM" id="SSF53720">
    <property type="entry name" value="ALDH-like"/>
    <property type="match status" value="1"/>
</dbReference>
<dbReference type="GO" id="GO:0004777">
    <property type="term" value="F:succinate-semialdehyde dehydrogenase (NAD+) activity"/>
    <property type="evidence" value="ECO:0007669"/>
    <property type="project" value="TreeGrafter"/>
</dbReference>
<dbReference type="EC" id="1.2.1.16" evidence="6"/>
<evidence type="ECO:0000259" key="5">
    <source>
        <dbReference type="Pfam" id="PF00171"/>
    </source>
</evidence>
<dbReference type="InterPro" id="IPR015590">
    <property type="entry name" value="Aldehyde_DH_dom"/>
</dbReference>
<dbReference type="RefSeq" id="WP_087005584.1">
    <property type="nucleotide sequence ID" value="NZ_FWFF01000005.1"/>
</dbReference>
<evidence type="ECO:0000256" key="1">
    <source>
        <dbReference type="ARBA" id="ARBA00009986"/>
    </source>
</evidence>